<accession>A0A481Z8F7</accession>
<evidence type="ECO:0000313" key="1">
    <source>
        <dbReference type="EMBL" id="QBK91389.1"/>
    </source>
</evidence>
<gene>
    <name evidence="1" type="ORF">LCPAC302_00090</name>
</gene>
<organism evidence="1">
    <name type="scientific">Pithovirus LCPAC302</name>
    <dbReference type="NCBI Taxonomy" id="2506593"/>
    <lineage>
        <taxon>Viruses</taxon>
        <taxon>Pithoviruses</taxon>
    </lineage>
</organism>
<proteinExistence type="predicted"/>
<dbReference type="EMBL" id="MK500535">
    <property type="protein sequence ID" value="QBK91389.1"/>
    <property type="molecule type" value="Genomic_DNA"/>
</dbReference>
<protein>
    <submittedName>
        <fullName evidence="1">Uncharacterized protein</fullName>
    </submittedName>
</protein>
<sequence length="209" mass="24488">MFDGSIFEDPDCVDVLSEIKGLEHIYYTDCGYIPCKSTYLFTMLNINDKIKSVVCVPCDYHYTIDPKKKFKEVDDFTYLILFMNIPYNTIATLIIPMNIKDVYNLDRVLPNLKSVGFRYIYEVVDIQYITVDLTDIFFISKQYKITIFLYLSFKDKKVRIELARNPELEQKISKDVCNIIGSDFSDITIINMHDKLPSLIAARDNWLFD</sequence>
<reference evidence="1" key="1">
    <citation type="journal article" date="2019" name="MBio">
        <title>Virus Genomes from Deep Sea Sediments Expand the Ocean Megavirome and Support Independent Origins of Viral Gigantism.</title>
        <authorList>
            <person name="Backstrom D."/>
            <person name="Yutin N."/>
            <person name="Jorgensen S.L."/>
            <person name="Dharamshi J."/>
            <person name="Homa F."/>
            <person name="Zaremba-Niedwiedzka K."/>
            <person name="Spang A."/>
            <person name="Wolf Y.I."/>
            <person name="Koonin E.V."/>
            <person name="Ettema T.J."/>
        </authorList>
    </citation>
    <scope>NUCLEOTIDE SEQUENCE</scope>
</reference>
<name>A0A481Z8F7_9VIRU</name>